<comment type="similarity">
    <text evidence="2">Belongs to the 5'-nucleotidase family.</text>
</comment>
<dbReference type="EMBL" id="JBHLTC010000005">
    <property type="protein sequence ID" value="MFC0623390.1"/>
    <property type="molecule type" value="Genomic_DNA"/>
</dbReference>
<dbReference type="RefSeq" id="WP_380044089.1">
    <property type="nucleotide sequence ID" value="NZ_JBHLTC010000005.1"/>
</dbReference>
<dbReference type="Gene3D" id="3.60.21.10">
    <property type="match status" value="1"/>
</dbReference>
<dbReference type="PANTHER" id="PTHR11575:SF24">
    <property type="entry name" value="5'-NUCLEOTIDASE"/>
    <property type="match status" value="1"/>
</dbReference>
<dbReference type="SUPFAM" id="SSF56300">
    <property type="entry name" value="Metallo-dependent phosphatases"/>
    <property type="match status" value="1"/>
</dbReference>
<dbReference type="InterPro" id="IPR036907">
    <property type="entry name" value="5'-Nucleotdase_C_sf"/>
</dbReference>
<organism evidence="4 5">
    <name type="scientific">Kribbella deserti</name>
    <dbReference type="NCBI Taxonomy" id="1926257"/>
    <lineage>
        <taxon>Bacteria</taxon>
        <taxon>Bacillati</taxon>
        <taxon>Actinomycetota</taxon>
        <taxon>Actinomycetes</taxon>
        <taxon>Propionibacteriales</taxon>
        <taxon>Kribbellaceae</taxon>
        <taxon>Kribbella</taxon>
    </lineage>
</organism>
<dbReference type="InterPro" id="IPR029052">
    <property type="entry name" value="Metallo-depent_PP-like"/>
</dbReference>
<dbReference type="Gene3D" id="3.90.780.10">
    <property type="entry name" value="5'-Nucleotidase, C-terminal domain"/>
    <property type="match status" value="1"/>
</dbReference>
<evidence type="ECO:0000259" key="3">
    <source>
        <dbReference type="PROSITE" id="PS50022"/>
    </source>
</evidence>
<keyword evidence="2" id="KW-0547">Nucleotide-binding</keyword>
<dbReference type="Pfam" id="PF00149">
    <property type="entry name" value="Metallophos"/>
    <property type="match status" value="1"/>
</dbReference>
<keyword evidence="2" id="KW-0378">Hydrolase</keyword>
<dbReference type="PRINTS" id="PR01607">
    <property type="entry name" value="APYRASEFAMLY"/>
</dbReference>
<dbReference type="PROSITE" id="PS50022">
    <property type="entry name" value="FA58C_3"/>
    <property type="match status" value="1"/>
</dbReference>
<dbReference type="SUPFAM" id="SSF55816">
    <property type="entry name" value="5'-nucleotidase (syn. UDP-sugar hydrolase), C-terminal domain"/>
    <property type="match status" value="1"/>
</dbReference>
<dbReference type="InterPro" id="IPR008334">
    <property type="entry name" value="5'-Nucleotdase_C"/>
</dbReference>
<dbReference type="InterPro" id="IPR008979">
    <property type="entry name" value="Galactose-bd-like_sf"/>
</dbReference>
<feature type="domain" description="F5/8 type C" evidence="3">
    <location>
        <begin position="579"/>
        <end position="730"/>
    </location>
</feature>
<dbReference type="InterPro" id="IPR006179">
    <property type="entry name" value="5_nucleotidase/apyrase"/>
</dbReference>
<evidence type="ECO:0000256" key="1">
    <source>
        <dbReference type="ARBA" id="ARBA00022729"/>
    </source>
</evidence>
<protein>
    <submittedName>
        <fullName evidence="4">Discoidin domain-containing protein</fullName>
    </submittedName>
</protein>
<proteinExistence type="inferred from homology"/>
<dbReference type="Pfam" id="PF02872">
    <property type="entry name" value="5_nucleotid_C"/>
    <property type="match status" value="1"/>
</dbReference>
<evidence type="ECO:0000256" key="2">
    <source>
        <dbReference type="RuleBase" id="RU362119"/>
    </source>
</evidence>
<accession>A0ABV6QFG6</accession>
<gene>
    <name evidence="4" type="ORF">ACFFGN_04910</name>
</gene>
<feature type="signal peptide" evidence="2">
    <location>
        <begin position="1"/>
        <end position="27"/>
    </location>
</feature>
<comment type="caution">
    <text evidence="4">The sequence shown here is derived from an EMBL/GenBank/DDBJ whole genome shotgun (WGS) entry which is preliminary data.</text>
</comment>
<sequence length="733" mass="77547">MPRRSRIAAVIAVLGAALLGLPTTTTAAPAPIPVQILSLTDLHGYLSETENLTIAGPGGSLAVGGAGYLKAHLDRLRAGQPNSFLIGSGDQFSGWPDYTQAFANEPTIEVLNAFGMDFDVAGNHEFDREFPFLRRMTTGACYGKPGFDSCFQDSTGRPFRGTDYQYHAANVVDPRTKRPVLPPYWIAQAGSARIGFIGLGFPGTPTESLSIGGSGFEFQALVEAGNRAAAELKAQGVNAIVVSMHEGGQQGGLFNECKNPTGPIFDAARALSPDIDVILGGHWHTAFNCHIPDPNGVPRPVLEASNHGRLLGEVKLALDPASGEVIRSATTSANHAMTKDVTPDAGVQKIVKYWMDKWIARRAQPLATIDRDLDFSRTAESRAGNLVTDLYLKEAAGHGSGDADFALVPADLGGDVIAGGLAYASSGAAGDRPGRVLFGEAWPVAGISPITTLALKGSAVEAILEQQWIPPAYGCQRLSSLATSSNFRYTYDLGAPAGSRVDPAKVLIGGERLELDRTYRVATTAVMPLHGRRYGYPGFEQYTDLVRAPRMGQEVFLNHLRTQSSIKVPALGRVTAIPGTPPPVDGPFGPLNLLPQKEMTATATSQGNAAHGPAGALDGNCATMWHSNWSPHAPLPQYLTLDLKTPRAIEALVYTPRQDTSPNGRISSYDVQVSTDGVTFQSATTGTWDGTTEAKIARLPTGTTARYVRLIGLEGGANYAAATEVNIALAPGS</sequence>
<keyword evidence="1 2" id="KW-0732">Signal</keyword>
<dbReference type="Gene3D" id="2.60.120.260">
    <property type="entry name" value="Galactose-binding domain-like"/>
    <property type="match status" value="1"/>
</dbReference>
<feature type="chain" id="PRO_5044963141" evidence="2">
    <location>
        <begin position="28"/>
        <end position="733"/>
    </location>
</feature>
<dbReference type="PANTHER" id="PTHR11575">
    <property type="entry name" value="5'-NUCLEOTIDASE-RELATED"/>
    <property type="match status" value="1"/>
</dbReference>
<dbReference type="SUPFAM" id="SSF49785">
    <property type="entry name" value="Galactose-binding domain-like"/>
    <property type="match status" value="1"/>
</dbReference>
<dbReference type="InterPro" id="IPR000421">
    <property type="entry name" value="FA58C"/>
</dbReference>
<dbReference type="Proteomes" id="UP001589890">
    <property type="component" value="Unassembled WGS sequence"/>
</dbReference>
<reference evidence="4 5" key="1">
    <citation type="submission" date="2024-09" db="EMBL/GenBank/DDBJ databases">
        <authorList>
            <person name="Sun Q."/>
            <person name="Mori K."/>
        </authorList>
    </citation>
    <scope>NUCLEOTIDE SEQUENCE [LARGE SCALE GENOMIC DNA]</scope>
    <source>
        <strain evidence="4 5">CGMCC 1.15906</strain>
    </source>
</reference>
<dbReference type="InterPro" id="IPR004843">
    <property type="entry name" value="Calcineurin-like_PHP"/>
</dbReference>
<evidence type="ECO:0000313" key="4">
    <source>
        <dbReference type="EMBL" id="MFC0623390.1"/>
    </source>
</evidence>
<name>A0ABV6QFG6_9ACTN</name>
<evidence type="ECO:0000313" key="5">
    <source>
        <dbReference type="Proteomes" id="UP001589890"/>
    </source>
</evidence>
<dbReference type="Pfam" id="PF00754">
    <property type="entry name" value="F5_F8_type_C"/>
    <property type="match status" value="1"/>
</dbReference>
<keyword evidence="5" id="KW-1185">Reference proteome</keyword>